<keyword evidence="4" id="KW-0732">Signal</keyword>
<dbReference type="Proteomes" id="UP001177023">
    <property type="component" value="Unassembled WGS sequence"/>
</dbReference>
<feature type="transmembrane region" description="Helical" evidence="3">
    <location>
        <begin position="258"/>
        <end position="280"/>
    </location>
</feature>
<dbReference type="AlphaFoldDB" id="A0AA36DG90"/>
<sequence length="715" mass="80633">MYLSILLFAILPIEVVNAVHVFGINVVKEEERSLQELQDGDLLTAYLVADKTSVKVYASEYDTCNYDRRNVHLSARHRHRDNVSNILLLYGQLKVWEPPEGPVQLCADTRDSIPGENWVTVNYNSWTILIWIAVALGSSMLSALCTGLNIGLMSLSIDVLEAMKNHGRGRIVLYTESIIPLRRNGNLLMCSIIIVNMLNALAFNHVFESLDLPDVQRIIYTVLCPTATTLIIGEILPQVICAKHALFVGYYTRHVTHALLLVTYPLAGPCAFILTIIAGAEPKEAYDRGILAGLLEEQRKGEDEGNWILTLMINTLKNMEKTAADVMVSWDKVKKLSAHEKLDDALWEKISQMKYSRFPVMDGEQVIAMQYTKDLMAVKSKDFDGLTLESVACLWHKSRLFRVVLHDTPILPLLEEMRKGMPVMLVIQFVQGKMTIVGLMTLEDILEEVMGEIRDEKEKEKGALPRIWQHHLTAPKNLSETAGTRLNYTIFKRSSPILRGHVENIAISSRDTKASIRNGDQVVVWCADGYLCLGNEELNVSPTPQLLKLTTAENRCFVSADSSVRLADCHGNSFPGFQFRQPKKPNEGRYARMGLYQGINTLVSRGKYVLDSDKKRFYGIKMGTGAAVEVLPKWQIMSVIMVKFDLKFPLGYRFAEVIDLTHKFMIDGGVMYYEGRSRALDVYLLGQRLKITERDALPALPCQGFRLQSTITDLR</sequence>
<keyword evidence="1" id="KW-0813">Transport</keyword>
<evidence type="ECO:0000256" key="3">
    <source>
        <dbReference type="SAM" id="Phobius"/>
    </source>
</evidence>
<keyword evidence="2 3" id="KW-1133">Transmembrane helix</keyword>
<dbReference type="EMBL" id="CATQJA010002709">
    <property type="protein sequence ID" value="CAJ0586693.1"/>
    <property type="molecule type" value="Genomic_DNA"/>
</dbReference>
<dbReference type="PANTHER" id="PTHR12064">
    <property type="entry name" value="METAL TRANSPORTER CNNM"/>
    <property type="match status" value="1"/>
</dbReference>
<evidence type="ECO:0000256" key="1">
    <source>
        <dbReference type="ARBA" id="ARBA00023065"/>
    </source>
</evidence>
<dbReference type="GO" id="GO:0010960">
    <property type="term" value="P:magnesium ion homeostasis"/>
    <property type="evidence" value="ECO:0007669"/>
    <property type="project" value="InterPro"/>
</dbReference>
<feature type="non-terminal residue" evidence="6">
    <location>
        <position position="715"/>
    </location>
</feature>
<evidence type="ECO:0000313" key="7">
    <source>
        <dbReference type="Proteomes" id="UP001177023"/>
    </source>
</evidence>
<feature type="chain" id="PRO_5041344752" description="CNNM transmembrane domain-containing protein" evidence="4">
    <location>
        <begin position="19"/>
        <end position="715"/>
    </location>
</feature>
<dbReference type="SUPFAM" id="SSF54631">
    <property type="entry name" value="CBS-domain pair"/>
    <property type="match status" value="1"/>
</dbReference>
<keyword evidence="2 3" id="KW-0812">Transmembrane</keyword>
<dbReference type="PANTHER" id="PTHR12064:SF94">
    <property type="entry name" value="UNEXTENDED PROTEIN"/>
    <property type="match status" value="1"/>
</dbReference>
<proteinExistence type="predicted"/>
<protein>
    <recommendedName>
        <fullName evidence="5">CNNM transmembrane domain-containing protein</fullName>
    </recommendedName>
</protein>
<evidence type="ECO:0000259" key="5">
    <source>
        <dbReference type="PROSITE" id="PS51846"/>
    </source>
</evidence>
<evidence type="ECO:0000256" key="2">
    <source>
        <dbReference type="PROSITE-ProRule" id="PRU01193"/>
    </source>
</evidence>
<dbReference type="GO" id="GO:0005886">
    <property type="term" value="C:plasma membrane"/>
    <property type="evidence" value="ECO:0007669"/>
    <property type="project" value="TreeGrafter"/>
</dbReference>
<dbReference type="GO" id="GO:0006811">
    <property type="term" value="P:monoatomic ion transport"/>
    <property type="evidence" value="ECO:0007669"/>
    <property type="project" value="UniProtKB-KW"/>
</dbReference>
<evidence type="ECO:0000256" key="4">
    <source>
        <dbReference type="SAM" id="SignalP"/>
    </source>
</evidence>
<dbReference type="InterPro" id="IPR002550">
    <property type="entry name" value="CNNM"/>
</dbReference>
<name>A0AA36DG90_9BILA</name>
<dbReference type="Pfam" id="PF01595">
    <property type="entry name" value="CNNM"/>
    <property type="match status" value="1"/>
</dbReference>
<dbReference type="Gene3D" id="3.10.580.10">
    <property type="entry name" value="CBS-domain"/>
    <property type="match status" value="1"/>
</dbReference>
<keyword evidence="1" id="KW-0406">Ion transport</keyword>
<feature type="transmembrane region" description="Helical" evidence="3">
    <location>
        <begin position="218"/>
        <end position="237"/>
    </location>
</feature>
<feature type="transmembrane region" description="Helical" evidence="3">
    <location>
        <begin position="128"/>
        <end position="155"/>
    </location>
</feature>
<dbReference type="GO" id="GO:0022857">
    <property type="term" value="F:transmembrane transporter activity"/>
    <property type="evidence" value="ECO:0007669"/>
    <property type="project" value="TreeGrafter"/>
</dbReference>
<dbReference type="InterPro" id="IPR046342">
    <property type="entry name" value="CBS_dom_sf"/>
</dbReference>
<organism evidence="6 7">
    <name type="scientific">Mesorhabditis spiculigera</name>
    <dbReference type="NCBI Taxonomy" id="96644"/>
    <lineage>
        <taxon>Eukaryota</taxon>
        <taxon>Metazoa</taxon>
        <taxon>Ecdysozoa</taxon>
        <taxon>Nematoda</taxon>
        <taxon>Chromadorea</taxon>
        <taxon>Rhabditida</taxon>
        <taxon>Rhabditina</taxon>
        <taxon>Rhabditomorpha</taxon>
        <taxon>Rhabditoidea</taxon>
        <taxon>Rhabditidae</taxon>
        <taxon>Mesorhabditinae</taxon>
        <taxon>Mesorhabditis</taxon>
    </lineage>
</organism>
<accession>A0AA36DG90</accession>
<comment type="caution">
    <text evidence="6">The sequence shown here is derived from an EMBL/GenBank/DDBJ whole genome shotgun (WGS) entry which is preliminary data.</text>
</comment>
<feature type="domain" description="CNNM transmembrane" evidence="5">
    <location>
        <begin position="124"/>
        <end position="309"/>
    </location>
</feature>
<gene>
    <name evidence="6" type="ORF">MSPICULIGERA_LOCUS24684</name>
</gene>
<reference evidence="6" key="1">
    <citation type="submission" date="2023-06" db="EMBL/GenBank/DDBJ databases">
        <authorList>
            <person name="Delattre M."/>
        </authorList>
    </citation>
    <scope>NUCLEOTIDE SEQUENCE</scope>
    <source>
        <strain evidence="6">AF72</strain>
    </source>
</reference>
<evidence type="ECO:0000313" key="6">
    <source>
        <dbReference type="EMBL" id="CAJ0586693.1"/>
    </source>
</evidence>
<keyword evidence="2 3" id="KW-0472">Membrane</keyword>
<dbReference type="InterPro" id="IPR045095">
    <property type="entry name" value="ACDP"/>
</dbReference>
<feature type="transmembrane region" description="Helical" evidence="3">
    <location>
        <begin position="187"/>
        <end position="206"/>
    </location>
</feature>
<keyword evidence="7" id="KW-1185">Reference proteome</keyword>
<dbReference type="PROSITE" id="PS51846">
    <property type="entry name" value="CNNM"/>
    <property type="match status" value="1"/>
</dbReference>
<feature type="signal peptide" evidence="4">
    <location>
        <begin position="1"/>
        <end position="18"/>
    </location>
</feature>